<dbReference type="InterPro" id="IPR014732">
    <property type="entry name" value="OMPdecase"/>
</dbReference>
<evidence type="ECO:0000256" key="11">
    <source>
        <dbReference type="RuleBase" id="RU000512"/>
    </source>
</evidence>
<feature type="binding site" evidence="10">
    <location>
        <position position="249"/>
    </location>
    <ligand>
        <name>substrate</name>
    </ligand>
</feature>
<evidence type="ECO:0000256" key="1">
    <source>
        <dbReference type="ARBA" id="ARBA00002356"/>
    </source>
</evidence>
<comment type="catalytic activity">
    <reaction evidence="8 11">
        <text>orotidine 5'-phosphate + H(+) = UMP + CO2</text>
        <dbReference type="Rhea" id="RHEA:11596"/>
        <dbReference type="ChEBI" id="CHEBI:15378"/>
        <dbReference type="ChEBI" id="CHEBI:16526"/>
        <dbReference type="ChEBI" id="CHEBI:57538"/>
        <dbReference type="ChEBI" id="CHEBI:57865"/>
        <dbReference type="EC" id="4.1.1.23"/>
    </reaction>
</comment>
<protein>
    <recommendedName>
        <fullName evidence="4 11">Orotidine 5'-phosphate decarboxylase</fullName>
        <ecNumber evidence="3 11">4.1.1.23</ecNumber>
    </recommendedName>
</protein>
<name>A0A2X3B9W3_9HELI</name>
<evidence type="ECO:0000256" key="5">
    <source>
        <dbReference type="ARBA" id="ARBA00022793"/>
    </source>
</evidence>
<evidence type="ECO:0000313" key="13">
    <source>
        <dbReference type="EMBL" id="SQB97681.1"/>
    </source>
</evidence>
<dbReference type="GO" id="GO:0005829">
    <property type="term" value="C:cytosol"/>
    <property type="evidence" value="ECO:0007669"/>
    <property type="project" value="TreeGrafter"/>
</dbReference>
<reference evidence="13 14" key="1">
    <citation type="submission" date="2018-06" db="EMBL/GenBank/DDBJ databases">
        <authorList>
            <consortium name="Pathogen Informatics"/>
            <person name="Doyle S."/>
        </authorList>
    </citation>
    <scope>NUCLEOTIDE SEQUENCE [LARGE SCALE GENOMIC DNA]</scope>
    <source>
        <strain evidence="13 14">NCTC13102</strain>
    </source>
</reference>
<evidence type="ECO:0000256" key="3">
    <source>
        <dbReference type="ARBA" id="ARBA00012321"/>
    </source>
</evidence>
<comment type="similarity">
    <text evidence="11">Belongs to the OMP decarboxylase family.</text>
</comment>
<dbReference type="SUPFAM" id="SSF51366">
    <property type="entry name" value="Ribulose-phoshate binding barrel"/>
    <property type="match status" value="1"/>
</dbReference>
<feature type="domain" description="Orotidine 5'-phosphate decarboxylase" evidence="12">
    <location>
        <begin position="2"/>
        <end position="264"/>
    </location>
</feature>
<dbReference type="SMART" id="SM00934">
    <property type="entry name" value="OMPdecase"/>
    <property type="match status" value="1"/>
</dbReference>
<dbReference type="Pfam" id="PF00215">
    <property type="entry name" value="OMPdecase"/>
    <property type="match status" value="2"/>
</dbReference>
<feature type="active site" description="For OMPdecase activity" evidence="9">
    <location>
        <position position="79"/>
    </location>
</feature>
<dbReference type="AlphaFoldDB" id="A0A2X3B9W3"/>
<evidence type="ECO:0000256" key="8">
    <source>
        <dbReference type="ARBA" id="ARBA00049157"/>
    </source>
</evidence>
<dbReference type="NCBIfam" id="NF001273">
    <property type="entry name" value="PRK00230.1"/>
    <property type="match status" value="1"/>
</dbReference>
<feature type="binding site" evidence="10">
    <location>
        <position position="248"/>
    </location>
    <ligand>
        <name>substrate</name>
    </ligand>
</feature>
<accession>A0A2X3B9W3</accession>
<evidence type="ECO:0000256" key="6">
    <source>
        <dbReference type="ARBA" id="ARBA00022975"/>
    </source>
</evidence>
<dbReference type="InterPro" id="IPR011060">
    <property type="entry name" value="RibuloseP-bd_barrel"/>
</dbReference>
<dbReference type="PANTHER" id="PTHR32119">
    <property type="entry name" value="OROTIDINE 5'-PHOSPHATE DECARBOXYLASE"/>
    <property type="match status" value="1"/>
</dbReference>
<dbReference type="EMBL" id="UAWL01000006">
    <property type="protein sequence ID" value="SQB97681.1"/>
    <property type="molecule type" value="Genomic_DNA"/>
</dbReference>
<dbReference type="Gene3D" id="3.20.20.70">
    <property type="entry name" value="Aldolase class I"/>
    <property type="match status" value="1"/>
</dbReference>
<dbReference type="CDD" id="cd04725">
    <property type="entry name" value="OMP_decarboxylase_like"/>
    <property type="match status" value="1"/>
</dbReference>
<evidence type="ECO:0000256" key="9">
    <source>
        <dbReference type="PIRSR" id="PIRSR614732-1"/>
    </source>
</evidence>
<keyword evidence="7 11" id="KW-0456">Lyase</keyword>
<comment type="pathway">
    <text evidence="2 11">Pyrimidine metabolism; UMP biosynthesis via de novo pathway; UMP from orotate: step 2/2.</text>
</comment>
<dbReference type="UniPathway" id="UPA00070">
    <property type="reaction ID" value="UER00120"/>
</dbReference>
<gene>
    <name evidence="13" type="primary">pyrF</name>
    <name evidence="13" type="ORF">NCTC13102_00316</name>
</gene>
<organism evidence="13 14">
    <name type="scientific">Helicobacter fennelliae</name>
    <dbReference type="NCBI Taxonomy" id="215"/>
    <lineage>
        <taxon>Bacteria</taxon>
        <taxon>Pseudomonadati</taxon>
        <taxon>Campylobacterota</taxon>
        <taxon>Epsilonproteobacteria</taxon>
        <taxon>Campylobacterales</taxon>
        <taxon>Helicobacteraceae</taxon>
        <taxon>Helicobacter</taxon>
    </lineage>
</organism>
<evidence type="ECO:0000313" key="14">
    <source>
        <dbReference type="Proteomes" id="UP000250166"/>
    </source>
</evidence>
<dbReference type="GO" id="GO:0004590">
    <property type="term" value="F:orotidine-5'-phosphate decarboxylase activity"/>
    <property type="evidence" value="ECO:0007669"/>
    <property type="project" value="UniProtKB-EC"/>
</dbReference>
<evidence type="ECO:0000256" key="10">
    <source>
        <dbReference type="PIRSR" id="PIRSR614732-2"/>
    </source>
</evidence>
<keyword evidence="6 11" id="KW-0665">Pyrimidine biosynthesis</keyword>
<feature type="binding site" evidence="10">
    <location>
        <position position="46"/>
    </location>
    <ligand>
        <name>substrate</name>
    </ligand>
</feature>
<evidence type="ECO:0000256" key="2">
    <source>
        <dbReference type="ARBA" id="ARBA00004861"/>
    </source>
</evidence>
<dbReference type="RefSeq" id="WP_023947203.1">
    <property type="nucleotide sequence ID" value="NZ_UAWL01000006.1"/>
</dbReference>
<dbReference type="GO" id="GO:0044205">
    <property type="term" value="P:'de novo' UMP biosynthetic process"/>
    <property type="evidence" value="ECO:0007669"/>
    <property type="project" value="UniProtKB-UniPathway"/>
</dbReference>
<evidence type="ECO:0000256" key="7">
    <source>
        <dbReference type="ARBA" id="ARBA00023239"/>
    </source>
</evidence>
<comment type="function">
    <text evidence="1">Catalyzes the decarboxylation of orotidine 5'-monophosphate (OMP) to uridine 5'-monophosphate (UMP).</text>
</comment>
<feature type="binding site" evidence="10">
    <location>
        <position position="228"/>
    </location>
    <ligand>
        <name>substrate</name>
    </ligand>
</feature>
<feature type="binding site" evidence="10">
    <location>
        <position position="133"/>
    </location>
    <ligand>
        <name>substrate</name>
    </ligand>
</feature>
<dbReference type="NCBIfam" id="TIGR01740">
    <property type="entry name" value="pyrF"/>
    <property type="match status" value="1"/>
</dbReference>
<dbReference type="InterPro" id="IPR001754">
    <property type="entry name" value="OMPdeCOase_dom"/>
</dbReference>
<sequence>MKLVIALDLASQEENLALLRQIQNSAGILDASNDCDSHDSRDIWVKVGLRSFIRDGIKGIEMIKNIADFKIFLDLKLYDIPNTMADAAYECAKLDIDMITLHSSSGKRAMHAVMERLSILSKRPLVMGVSALTSFDEAEFAAIYNTNIQNGVLNLARISQEAGINGMVCSVQESLAIKTKYNTLLTLTPGIRPFGAESCAKPNIDSCIDSHLNSSTESSVNSANKDDQKRIATIQDAKNAKSDFIVIGRPIYASATPQQAITSILKEINAQ</sequence>
<dbReference type="PANTHER" id="PTHR32119:SF2">
    <property type="entry name" value="OROTIDINE 5'-PHOSPHATE DECARBOXYLASE"/>
    <property type="match status" value="1"/>
</dbReference>
<dbReference type="GO" id="GO:0006207">
    <property type="term" value="P:'de novo' pyrimidine nucleobase biosynthetic process"/>
    <property type="evidence" value="ECO:0007669"/>
    <property type="project" value="InterPro"/>
</dbReference>
<feature type="binding site" evidence="10">
    <location>
        <position position="8"/>
    </location>
    <ligand>
        <name>substrate</name>
    </ligand>
</feature>
<dbReference type="InterPro" id="IPR013785">
    <property type="entry name" value="Aldolase_TIM"/>
</dbReference>
<keyword evidence="5 11" id="KW-0210">Decarboxylase</keyword>
<dbReference type="EC" id="4.1.1.23" evidence="3 11"/>
<evidence type="ECO:0000256" key="4">
    <source>
        <dbReference type="ARBA" id="ARBA00021923"/>
    </source>
</evidence>
<proteinExistence type="inferred from homology"/>
<dbReference type="PROSITE" id="PS00156">
    <property type="entry name" value="OMPDECASE"/>
    <property type="match status" value="1"/>
</dbReference>
<dbReference type="Proteomes" id="UP000250166">
    <property type="component" value="Unassembled WGS sequence"/>
</dbReference>
<evidence type="ECO:0000259" key="12">
    <source>
        <dbReference type="SMART" id="SM00934"/>
    </source>
</evidence>
<feature type="active site" description="For OMPdecase activity" evidence="9">
    <location>
        <position position="74"/>
    </location>
</feature>
<dbReference type="InterPro" id="IPR018089">
    <property type="entry name" value="OMPdecase_AS"/>
</dbReference>
<feature type="binding site" evidence="10">
    <location>
        <position position="192"/>
    </location>
    <ligand>
        <name>substrate</name>
    </ligand>
</feature>
<feature type="active site" description="For OMPdecase activity" evidence="9">
    <location>
        <position position="76"/>
    </location>
</feature>